<sequence>MPVAYLERMNPLLINDVSATRTVRAAVVQSAPVLFDTPRTLDKLADLTADAARKKAELVVFPEAFVGGYPKGHDFGVSLGVRTPEGRDEFRRYFECAIEVPGPATEMIGSVAKNHGIHLVVGVIERKGGTLYCSALTFGPDGSLLGTHRKLMPTALERVIWGTGDGATLPVVDTPLGKVGAVICWENYMPLLRTAMYAKGVELYCAITVDDRETWVPTVRHIALEGRCFVLSACQVLQRTDLPPGYPTGRFPVDQEWLIRGGSCIVGPLGQLLAGPVYGDEAVLVADLDRADLVRAKFDFDVVGHYARPDVFRLTVNESAVKSVTFTTAPEQVGVSHGSASNSLTLLEMAGHFAVCKLPPGSAVPAWATAGDVFNLSRTTDELSVVCRQELVPEGIHCERGWQCLRVAGAMPFTLVGVLASLTAPIARAGIGVFAFSTFDTDYLLVKAERFPEAVAALRAAEHTVELLST</sequence>
<protein>
    <recommendedName>
        <fullName evidence="2">CN hydrolase domain-containing protein</fullName>
    </recommendedName>
</protein>
<dbReference type="Proteomes" id="UP000464178">
    <property type="component" value="Chromosome"/>
</dbReference>
<dbReference type="SUPFAM" id="SSF55021">
    <property type="entry name" value="ACT-like"/>
    <property type="match status" value="2"/>
</dbReference>
<feature type="domain" description="CN hydrolase" evidence="2">
    <location>
        <begin position="23"/>
        <end position="290"/>
    </location>
</feature>
<dbReference type="InterPro" id="IPR045865">
    <property type="entry name" value="ACT-like_dom_sf"/>
</dbReference>
<dbReference type="Gene3D" id="3.30.2130.10">
    <property type="entry name" value="VC0802-like"/>
    <property type="match status" value="1"/>
</dbReference>
<organism evidence="3 4">
    <name type="scientific">Gemmata massiliana</name>
    <dbReference type="NCBI Taxonomy" id="1210884"/>
    <lineage>
        <taxon>Bacteria</taxon>
        <taxon>Pseudomonadati</taxon>
        <taxon>Planctomycetota</taxon>
        <taxon>Planctomycetia</taxon>
        <taxon>Gemmatales</taxon>
        <taxon>Gemmataceae</taxon>
        <taxon>Gemmata</taxon>
    </lineage>
</organism>
<dbReference type="EMBL" id="LR593886">
    <property type="protein sequence ID" value="VTS01269.1"/>
    <property type="molecule type" value="Genomic_DNA"/>
</dbReference>
<dbReference type="AlphaFoldDB" id="A0A6P2DIL9"/>
<evidence type="ECO:0000259" key="2">
    <source>
        <dbReference type="PROSITE" id="PS50263"/>
    </source>
</evidence>
<evidence type="ECO:0000313" key="4">
    <source>
        <dbReference type="Proteomes" id="UP000464178"/>
    </source>
</evidence>
<dbReference type="InterPro" id="IPR000132">
    <property type="entry name" value="Nitrilase/CN_hydratase_CS"/>
</dbReference>
<dbReference type="PROSITE" id="PS00921">
    <property type="entry name" value="NITRIL_CHT_2"/>
    <property type="match status" value="1"/>
</dbReference>
<dbReference type="Pfam" id="PF21631">
    <property type="entry name" value="A9CJY8-like_N"/>
    <property type="match status" value="1"/>
</dbReference>
<keyword evidence="3" id="KW-0378">Hydrolase</keyword>
<dbReference type="InterPro" id="IPR036526">
    <property type="entry name" value="C-N_Hydrolase_sf"/>
</dbReference>
<evidence type="ECO:0000313" key="3">
    <source>
        <dbReference type="EMBL" id="VTS01269.1"/>
    </source>
</evidence>
<dbReference type="InterPro" id="IPR003010">
    <property type="entry name" value="C-N_Hydrolase"/>
</dbReference>
<dbReference type="PANTHER" id="PTHR46044">
    <property type="entry name" value="NITRILASE"/>
    <property type="match status" value="1"/>
</dbReference>
<dbReference type="PANTHER" id="PTHR46044:SF1">
    <property type="entry name" value="CN HYDROLASE DOMAIN-CONTAINING PROTEIN"/>
    <property type="match status" value="1"/>
</dbReference>
<dbReference type="GO" id="GO:0000257">
    <property type="term" value="F:nitrilase activity"/>
    <property type="evidence" value="ECO:0007669"/>
    <property type="project" value="UniProtKB-ARBA"/>
</dbReference>
<gene>
    <name evidence="3" type="ORF">SOIL9_79060</name>
</gene>
<dbReference type="PROSITE" id="PS50263">
    <property type="entry name" value="CN_HYDROLASE"/>
    <property type="match status" value="1"/>
</dbReference>
<dbReference type="SUPFAM" id="SSF56317">
    <property type="entry name" value="Carbon-nitrogen hydrolase"/>
    <property type="match status" value="1"/>
</dbReference>
<accession>A0A6P2DIL9</accession>
<dbReference type="KEGG" id="gms:SOIL9_79060"/>
<keyword evidence="4" id="KW-1185">Reference proteome</keyword>
<reference evidence="3 4" key="1">
    <citation type="submission" date="2019-05" db="EMBL/GenBank/DDBJ databases">
        <authorList>
            <consortium name="Science for Life Laboratories"/>
        </authorList>
    </citation>
    <scope>NUCLEOTIDE SEQUENCE [LARGE SCALE GENOMIC DNA]</scope>
    <source>
        <strain evidence="3">Soil9</strain>
    </source>
</reference>
<dbReference type="Pfam" id="PF00795">
    <property type="entry name" value="CN_hydrolase"/>
    <property type="match status" value="1"/>
</dbReference>
<evidence type="ECO:0000256" key="1">
    <source>
        <dbReference type="ARBA" id="ARBA00008129"/>
    </source>
</evidence>
<dbReference type="Pfam" id="PF13840">
    <property type="entry name" value="ACT_7"/>
    <property type="match status" value="1"/>
</dbReference>
<comment type="similarity">
    <text evidence="1">Belongs to the carbon-nitrogen hydrolase superfamily. Nitrilase family.</text>
</comment>
<dbReference type="Gene3D" id="3.60.110.10">
    <property type="entry name" value="Carbon-nitrogen hydrolase"/>
    <property type="match status" value="1"/>
</dbReference>
<name>A0A6P2DIL9_9BACT</name>
<dbReference type="InterPro" id="IPR044149">
    <property type="entry name" value="Nitrilases_CHs"/>
</dbReference>
<proteinExistence type="inferred from homology"/>
<dbReference type="InterPro" id="IPR027795">
    <property type="entry name" value="CASTOR_ACT_dom"/>
</dbReference>
<dbReference type="InterPro" id="IPR049447">
    <property type="entry name" value="A9CJY8-like_N"/>
</dbReference>
<dbReference type="CDD" id="cd07564">
    <property type="entry name" value="nitrilases_CHs"/>
    <property type="match status" value="1"/>
</dbReference>